<keyword evidence="3 7" id="KW-1133">Transmembrane helix</keyword>
<dbReference type="OMA" id="ERSAMDF"/>
<name>E5AEU5_LEPMJ</name>
<proteinExistence type="predicted"/>
<accession>E5AEU5</accession>
<evidence type="ECO:0000259" key="8">
    <source>
        <dbReference type="PROSITE" id="PS50922"/>
    </source>
</evidence>
<dbReference type="AlphaFoldDB" id="E5AEU5"/>
<keyword evidence="10" id="KW-1185">Reference proteome</keyword>
<protein>
    <recommendedName>
        <fullName evidence="8">TLC domain-containing protein</fullName>
    </recommendedName>
</protein>
<dbReference type="InterPro" id="IPR050846">
    <property type="entry name" value="TLCD"/>
</dbReference>
<dbReference type="Proteomes" id="UP000002668">
    <property type="component" value="Genome"/>
</dbReference>
<comment type="subcellular location">
    <subcellularLocation>
        <location evidence="1">Membrane</location>
        <topology evidence="1">Multi-pass membrane protein</topology>
    </subcellularLocation>
</comment>
<feature type="transmembrane region" description="Helical" evidence="7">
    <location>
        <begin position="380"/>
        <end position="401"/>
    </location>
</feature>
<keyword evidence="4 5" id="KW-0472">Membrane</keyword>
<dbReference type="PROSITE" id="PS50922">
    <property type="entry name" value="TLC"/>
    <property type="match status" value="1"/>
</dbReference>
<feature type="transmembrane region" description="Helical" evidence="7">
    <location>
        <begin position="199"/>
        <end position="219"/>
    </location>
</feature>
<evidence type="ECO:0000256" key="4">
    <source>
        <dbReference type="ARBA" id="ARBA00023136"/>
    </source>
</evidence>
<dbReference type="GO" id="GO:0055088">
    <property type="term" value="P:lipid homeostasis"/>
    <property type="evidence" value="ECO:0007669"/>
    <property type="project" value="TreeGrafter"/>
</dbReference>
<dbReference type="FunCoup" id="E5AEU5">
    <property type="interactions" value="73"/>
</dbReference>
<dbReference type="InParanoid" id="E5AEU5"/>
<dbReference type="VEuPathDB" id="FungiDB:LEMA_P005210.1"/>
<evidence type="ECO:0000313" key="9">
    <source>
        <dbReference type="EMBL" id="CBY01734.1"/>
    </source>
</evidence>
<dbReference type="EMBL" id="FP929139">
    <property type="protein sequence ID" value="CBY01734.1"/>
    <property type="molecule type" value="Genomic_DNA"/>
</dbReference>
<feature type="transmembrane region" description="Helical" evidence="7">
    <location>
        <begin position="231"/>
        <end position="251"/>
    </location>
</feature>
<dbReference type="OrthoDB" id="10266980at2759"/>
<dbReference type="STRING" id="985895.E5AEU5"/>
<dbReference type="PANTHER" id="PTHR13439:SF0">
    <property type="entry name" value="TOPOISOMERASE I DAMAGE AFFECTED PROTEIN 4"/>
    <property type="match status" value="1"/>
</dbReference>
<dbReference type="Pfam" id="PF03798">
    <property type="entry name" value="TRAM_LAG1_CLN8"/>
    <property type="match status" value="1"/>
</dbReference>
<feature type="transmembrane region" description="Helical" evidence="7">
    <location>
        <begin position="271"/>
        <end position="294"/>
    </location>
</feature>
<sequence length="493" mass="55338">MSLSEARPLPFNQPSARRNAHLGYEATSTKYGTERLRLESTAAGDRPTSSAGVPTSAFEDCRCRPYRPPISPFISPPHLLLLPNINISTMHDPFPLPPPKALVPYVQPVADYLNMKTLPLHFHEVMIAFALYEAINRYLAPAFSRFLFPRIYPSFNARTKLNWDVHIVSFVQSTLICGLALWVLRADDELRQMDTIERVYGYTGASGLIQAFAGGYFLWDLVITVQNVRIFGIGMLFHAICALCVFSLGFVSTPISPSQDQNIDRLQRPFVNHYACTFILYELSSPFLNIHWFCDKLNMTGTTLQLVNGIILLFTFFSCRIIWGSYQSVRVFGDVYRAYSAGAVSLADLQLAKLNDSTFVGNSGFNNDVLQFADGQTVPLWLAGAYLASNLILNSLNWFWFGKMIQTLRSRFDPPFGTKKQTLVDKKVKQTPEDEKVLIEGINVSTPAALEKDAKDYIDVAANGVVTETSKTGTHLEVRQSEIRSRTSTRRRG</sequence>
<dbReference type="eggNOG" id="KOG4561">
    <property type="taxonomic scope" value="Eukaryota"/>
</dbReference>
<evidence type="ECO:0000313" key="10">
    <source>
        <dbReference type="Proteomes" id="UP000002668"/>
    </source>
</evidence>
<dbReference type="PANTHER" id="PTHR13439">
    <property type="entry name" value="CT120 PROTEIN"/>
    <property type="match status" value="1"/>
</dbReference>
<evidence type="ECO:0000256" key="2">
    <source>
        <dbReference type="ARBA" id="ARBA00022692"/>
    </source>
</evidence>
<evidence type="ECO:0000256" key="5">
    <source>
        <dbReference type="PROSITE-ProRule" id="PRU00205"/>
    </source>
</evidence>
<feature type="transmembrane region" description="Helical" evidence="7">
    <location>
        <begin position="165"/>
        <end position="184"/>
    </location>
</feature>
<keyword evidence="2 5" id="KW-0812">Transmembrane</keyword>
<evidence type="ECO:0000256" key="6">
    <source>
        <dbReference type="SAM" id="MobiDB-lite"/>
    </source>
</evidence>
<dbReference type="GO" id="GO:0005783">
    <property type="term" value="C:endoplasmic reticulum"/>
    <property type="evidence" value="ECO:0007669"/>
    <property type="project" value="TreeGrafter"/>
</dbReference>
<feature type="domain" description="TLC" evidence="8">
    <location>
        <begin position="158"/>
        <end position="413"/>
    </location>
</feature>
<dbReference type="SMART" id="SM00724">
    <property type="entry name" value="TLC"/>
    <property type="match status" value="1"/>
</dbReference>
<evidence type="ECO:0000256" key="3">
    <source>
        <dbReference type="ARBA" id="ARBA00022989"/>
    </source>
</evidence>
<evidence type="ECO:0000256" key="1">
    <source>
        <dbReference type="ARBA" id="ARBA00004141"/>
    </source>
</evidence>
<dbReference type="HOGENOM" id="CLU_034597_0_1_1"/>
<reference evidence="10" key="1">
    <citation type="journal article" date="2011" name="Nat. Commun.">
        <title>Effector diversification within compartments of the Leptosphaeria maculans genome affected by Repeat-Induced Point mutations.</title>
        <authorList>
            <person name="Rouxel T."/>
            <person name="Grandaubert J."/>
            <person name="Hane J.K."/>
            <person name="Hoede C."/>
            <person name="van de Wouw A.P."/>
            <person name="Couloux A."/>
            <person name="Dominguez V."/>
            <person name="Anthouard V."/>
            <person name="Bally P."/>
            <person name="Bourras S."/>
            <person name="Cozijnsen A.J."/>
            <person name="Ciuffetti L.M."/>
            <person name="Degrave A."/>
            <person name="Dilmaghani A."/>
            <person name="Duret L."/>
            <person name="Fudal I."/>
            <person name="Goodwin S.B."/>
            <person name="Gout L."/>
            <person name="Glaser N."/>
            <person name="Linglin J."/>
            <person name="Kema G.H.J."/>
            <person name="Lapalu N."/>
            <person name="Lawrence C.B."/>
            <person name="May K."/>
            <person name="Meyer M."/>
            <person name="Ollivier B."/>
            <person name="Poulain J."/>
            <person name="Schoch C.L."/>
            <person name="Simon A."/>
            <person name="Spatafora J.W."/>
            <person name="Stachowiak A."/>
            <person name="Turgeon B.G."/>
            <person name="Tyler B.M."/>
            <person name="Vincent D."/>
            <person name="Weissenbach J."/>
            <person name="Amselem J."/>
            <person name="Quesneville H."/>
            <person name="Oliver R.P."/>
            <person name="Wincker P."/>
            <person name="Balesdent M.-H."/>
            <person name="Howlett B.J."/>
        </authorList>
    </citation>
    <scope>NUCLEOTIDE SEQUENCE [LARGE SCALE GENOMIC DNA]</scope>
    <source>
        <strain evidence="10">JN3 / isolate v23.1.3 / race Av1-4-5-6-7-8</strain>
    </source>
</reference>
<dbReference type="GO" id="GO:0016020">
    <property type="term" value="C:membrane"/>
    <property type="evidence" value="ECO:0007669"/>
    <property type="project" value="UniProtKB-SubCell"/>
</dbReference>
<dbReference type="InterPro" id="IPR006634">
    <property type="entry name" value="TLC-dom"/>
</dbReference>
<evidence type="ECO:0000256" key="7">
    <source>
        <dbReference type="SAM" id="Phobius"/>
    </source>
</evidence>
<feature type="region of interest" description="Disordered" evidence="6">
    <location>
        <begin position="1"/>
        <end position="26"/>
    </location>
</feature>
<feature type="transmembrane region" description="Helical" evidence="7">
    <location>
        <begin position="306"/>
        <end position="326"/>
    </location>
</feature>
<organism evidence="9 10">
    <name type="scientific">Leptosphaeria maculans (strain JN3 / isolate v23.1.3 / race Av1-4-5-6-7-8)</name>
    <name type="common">Blackleg fungus</name>
    <name type="synonym">Phoma lingam</name>
    <dbReference type="NCBI Taxonomy" id="985895"/>
    <lineage>
        <taxon>Eukaryota</taxon>
        <taxon>Fungi</taxon>
        <taxon>Dikarya</taxon>
        <taxon>Ascomycota</taxon>
        <taxon>Pezizomycotina</taxon>
        <taxon>Dothideomycetes</taxon>
        <taxon>Pleosporomycetidae</taxon>
        <taxon>Pleosporales</taxon>
        <taxon>Pleosporineae</taxon>
        <taxon>Leptosphaeriaceae</taxon>
        <taxon>Plenodomus</taxon>
        <taxon>Plenodomus lingam/Leptosphaeria maculans species complex</taxon>
    </lineage>
</organism>
<gene>
    <name evidence="9" type="ORF">LEMA_P005210.1</name>
</gene>